<feature type="compositionally biased region" description="Basic and acidic residues" evidence="3">
    <location>
        <begin position="363"/>
        <end position="379"/>
    </location>
</feature>
<dbReference type="Proteomes" id="UP001304895">
    <property type="component" value="Unassembled WGS sequence"/>
</dbReference>
<evidence type="ECO:0000256" key="3">
    <source>
        <dbReference type="SAM" id="MobiDB-lite"/>
    </source>
</evidence>
<evidence type="ECO:0008006" key="8">
    <source>
        <dbReference type="Google" id="ProtNLM"/>
    </source>
</evidence>
<dbReference type="InterPro" id="IPR027267">
    <property type="entry name" value="AH/BAR_dom_sf"/>
</dbReference>
<comment type="caution">
    <text evidence="6">The sequence shown here is derived from an EMBL/GenBank/DDBJ whole genome shotgun (WGS) entry which is preliminary data.</text>
</comment>
<feature type="compositionally biased region" description="Pro residues" evidence="3">
    <location>
        <begin position="528"/>
        <end position="547"/>
    </location>
</feature>
<dbReference type="FunFam" id="1.20.1270.60:FF:000102">
    <property type="entry name" value="WGS project CABT00000000 data, contig 2.23"/>
    <property type="match status" value="1"/>
</dbReference>
<feature type="region of interest" description="Disordered" evidence="3">
    <location>
        <begin position="524"/>
        <end position="571"/>
    </location>
</feature>
<gene>
    <name evidence="6" type="ORF">BT67DRAFT_441679</name>
</gene>
<evidence type="ECO:0000259" key="5">
    <source>
        <dbReference type="Pfam" id="PF10291"/>
    </source>
</evidence>
<organism evidence="6 7">
    <name type="scientific">Trichocladium antarcticum</name>
    <dbReference type="NCBI Taxonomy" id="1450529"/>
    <lineage>
        <taxon>Eukaryota</taxon>
        <taxon>Fungi</taxon>
        <taxon>Dikarya</taxon>
        <taxon>Ascomycota</taxon>
        <taxon>Pezizomycotina</taxon>
        <taxon>Sordariomycetes</taxon>
        <taxon>Sordariomycetidae</taxon>
        <taxon>Sordariales</taxon>
        <taxon>Chaetomiaceae</taxon>
        <taxon>Trichocladium</taxon>
    </lineage>
</organism>
<sequence>MASVDDLSRSEYPAMLANLQPSQAVQVLSDRVKRIARTNQEIADWLQERRRVEELYVAGLRKLLVFKVPNAASELGIFQAPWDKILQSTDGIAASHQLFVQRIEQDVEQPLRSFQNKQEVQNMNSVNSNLQAMAKELDDAADKSERLSKKGGRANAQKVDQAASRLESAAQQWEAQAPFIFETLQALDEQRINHLRDVLTQFETHEIDQATRTQAAAEGVLNVILEVDTALEIQNLVGRTISGKPKIERRSTTRQSSAMSTTGGTPPSVAPPSITGHEDDSSIHSGHKENPAESSKLRSRIGTMLGRRRQSVHGFGQLAPHKTLGAFSRGLGSSHSQTLSPRTSSHNLTDSQNRLSSVAERSTLGEHRDSAAEEKDAASHEGPNGVAAGEPSGDGQPPRSSSLLNGTAEDIFDAPPVSSHPQQSKEEPTKDAEGFTIPAAMNDPISQAQREAAAEEGEHLFKLSIQNEPIAEEDQVAQQAALSSVANALTTMAMPMPSRKAGTVRGRREVRNTVYMPSLPIPALSPENPFPPPSPSLPTAAPMPRPTPSATFSPAMSHTSDTQSIRSGTSFGGASNYSTVARLKHPDMHGPEFGPGLHSSIIETVSAVFEDAEPKSVTVTGEIALAYIPDSASPYTEHETIRLNNFPLLESIGPNRVLVADTAAPDEFSLDVSHLSTTTTPAFTYRVHAASDTALAHQYCPIVVHPVWKPQADKLGLLLQYRRNPAFAPAPASASDGPVTLANVVFIATYEGARASGVQIKPSGTHLKDKHLVYWRLGDLTLPHDASWAKIICRVIGEQHAEPLPGAVEVRWEWPAPSAAAAAAAAAAGGISVERLVGEGAVDKGKGKAVEVEEDPFADAGAPGSWPASLVPGGADAGRRWEHVPLVRRLVSGKYEARS</sequence>
<feature type="domain" description="Muniscin C-terminal" evidence="5">
    <location>
        <begin position="595"/>
        <end position="897"/>
    </location>
</feature>
<dbReference type="InterPro" id="IPR001060">
    <property type="entry name" value="FCH_dom"/>
</dbReference>
<protein>
    <recommendedName>
        <fullName evidence="8">MHD domain-containing protein</fullName>
    </recommendedName>
</protein>
<dbReference type="Gene3D" id="1.20.1270.60">
    <property type="entry name" value="Arfaptin homology (AH) domain/BAR domain"/>
    <property type="match status" value="1"/>
</dbReference>
<feature type="region of interest" description="Disordered" evidence="3">
    <location>
        <begin position="244"/>
        <end position="297"/>
    </location>
</feature>
<feature type="compositionally biased region" description="Polar residues" evidence="3">
    <location>
        <begin position="548"/>
        <end position="571"/>
    </location>
</feature>
<dbReference type="EMBL" id="MU853408">
    <property type="protein sequence ID" value="KAK4134502.1"/>
    <property type="molecule type" value="Genomic_DNA"/>
</dbReference>
<dbReference type="PANTHER" id="PTHR23065:SF54">
    <property type="entry name" value="SUPPRESSOR OF YEAST PROFILIN DELETION"/>
    <property type="match status" value="1"/>
</dbReference>
<evidence type="ECO:0000256" key="1">
    <source>
        <dbReference type="ARBA" id="ARBA00022583"/>
    </source>
</evidence>
<keyword evidence="7" id="KW-1185">Reference proteome</keyword>
<feature type="compositionally biased region" description="Basic and acidic residues" evidence="3">
    <location>
        <begin position="276"/>
        <end position="291"/>
    </location>
</feature>
<dbReference type="InterPro" id="IPR049609">
    <property type="entry name" value="Syp1-like_MHD"/>
</dbReference>
<evidence type="ECO:0000313" key="7">
    <source>
        <dbReference type="Proteomes" id="UP001304895"/>
    </source>
</evidence>
<accession>A0AAN6UK49</accession>
<evidence type="ECO:0000256" key="2">
    <source>
        <dbReference type="SAM" id="Coils"/>
    </source>
</evidence>
<dbReference type="CDD" id="cd09264">
    <property type="entry name" value="AP_Syp1_MHD"/>
    <property type="match status" value="1"/>
</dbReference>
<dbReference type="GO" id="GO:0030139">
    <property type="term" value="C:endocytic vesicle"/>
    <property type="evidence" value="ECO:0007669"/>
    <property type="project" value="TreeGrafter"/>
</dbReference>
<dbReference type="SUPFAM" id="SSF103657">
    <property type="entry name" value="BAR/IMD domain-like"/>
    <property type="match status" value="1"/>
</dbReference>
<dbReference type="Pfam" id="PF00611">
    <property type="entry name" value="FCH"/>
    <property type="match status" value="1"/>
</dbReference>
<feature type="compositionally biased region" description="Polar residues" evidence="3">
    <location>
        <begin position="331"/>
        <end position="360"/>
    </location>
</feature>
<proteinExistence type="predicted"/>
<name>A0AAN6UK49_9PEZI</name>
<reference evidence="6" key="1">
    <citation type="journal article" date="2023" name="Mol. Phylogenet. Evol.">
        <title>Genome-scale phylogeny and comparative genomics of the fungal order Sordariales.</title>
        <authorList>
            <person name="Hensen N."/>
            <person name="Bonometti L."/>
            <person name="Westerberg I."/>
            <person name="Brannstrom I.O."/>
            <person name="Guillou S."/>
            <person name="Cros-Aarteil S."/>
            <person name="Calhoun S."/>
            <person name="Haridas S."/>
            <person name="Kuo A."/>
            <person name="Mondo S."/>
            <person name="Pangilinan J."/>
            <person name="Riley R."/>
            <person name="LaButti K."/>
            <person name="Andreopoulos B."/>
            <person name="Lipzen A."/>
            <person name="Chen C."/>
            <person name="Yan M."/>
            <person name="Daum C."/>
            <person name="Ng V."/>
            <person name="Clum A."/>
            <person name="Steindorff A."/>
            <person name="Ohm R.A."/>
            <person name="Martin F."/>
            <person name="Silar P."/>
            <person name="Natvig D.O."/>
            <person name="Lalanne C."/>
            <person name="Gautier V."/>
            <person name="Ament-Velasquez S.L."/>
            <person name="Kruys A."/>
            <person name="Hutchinson M.I."/>
            <person name="Powell A.J."/>
            <person name="Barry K."/>
            <person name="Miller A.N."/>
            <person name="Grigoriev I.V."/>
            <person name="Debuchy R."/>
            <person name="Gladieux P."/>
            <person name="Hiltunen Thoren M."/>
            <person name="Johannesson H."/>
        </authorList>
    </citation>
    <scope>NUCLEOTIDE SEQUENCE</scope>
    <source>
        <strain evidence="6">CBS 123565</strain>
    </source>
</reference>
<dbReference type="AlphaFoldDB" id="A0AAN6UK49"/>
<dbReference type="PANTHER" id="PTHR23065">
    <property type="entry name" value="PROLINE-SERINE-THREONINE PHOSPHATASE INTERACTING PROTEIN 1"/>
    <property type="match status" value="1"/>
</dbReference>
<keyword evidence="1" id="KW-0254">Endocytosis</keyword>
<feature type="compositionally biased region" description="Polar residues" evidence="3">
    <location>
        <begin position="253"/>
        <end position="265"/>
    </location>
</feature>
<dbReference type="CDD" id="cd07650">
    <property type="entry name" value="F-BAR_Syp1p_like"/>
    <property type="match status" value="1"/>
</dbReference>
<evidence type="ECO:0000259" key="4">
    <source>
        <dbReference type="Pfam" id="PF00611"/>
    </source>
</evidence>
<dbReference type="InterPro" id="IPR018808">
    <property type="entry name" value="Muniscin_C"/>
</dbReference>
<dbReference type="Pfam" id="PF10291">
    <property type="entry name" value="muHD"/>
    <property type="match status" value="1"/>
</dbReference>
<feature type="domain" description="FCH" evidence="4">
    <location>
        <begin position="25"/>
        <end position="97"/>
    </location>
</feature>
<feature type="region of interest" description="Disordered" evidence="3">
    <location>
        <begin position="326"/>
        <end position="431"/>
    </location>
</feature>
<dbReference type="GO" id="GO:0006897">
    <property type="term" value="P:endocytosis"/>
    <property type="evidence" value="ECO:0007669"/>
    <property type="project" value="UniProtKB-KW"/>
</dbReference>
<dbReference type="GO" id="GO:0032153">
    <property type="term" value="C:cell division site"/>
    <property type="evidence" value="ECO:0007669"/>
    <property type="project" value="TreeGrafter"/>
</dbReference>
<reference evidence="6" key="2">
    <citation type="submission" date="2023-05" db="EMBL/GenBank/DDBJ databases">
        <authorList>
            <consortium name="Lawrence Berkeley National Laboratory"/>
            <person name="Steindorff A."/>
            <person name="Hensen N."/>
            <person name="Bonometti L."/>
            <person name="Westerberg I."/>
            <person name="Brannstrom I.O."/>
            <person name="Guillou S."/>
            <person name="Cros-Aarteil S."/>
            <person name="Calhoun S."/>
            <person name="Haridas S."/>
            <person name="Kuo A."/>
            <person name="Mondo S."/>
            <person name="Pangilinan J."/>
            <person name="Riley R."/>
            <person name="Labutti K."/>
            <person name="Andreopoulos B."/>
            <person name="Lipzen A."/>
            <person name="Chen C."/>
            <person name="Yanf M."/>
            <person name="Daum C."/>
            <person name="Ng V."/>
            <person name="Clum A."/>
            <person name="Ohm R."/>
            <person name="Martin F."/>
            <person name="Silar P."/>
            <person name="Natvig D."/>
            <person name="Lalanne C."/>
            <person name="Gautier V."/>
            <person name="Ament-Velasquez S.L."/>
            <person name="Kruys A."/>
            <person name="Hutchinson M.I."/>
            <person name="Powell A.J."/>
            <person name="Barry K."/>
            <person name="Miller A.N."/>
            <person name="Grigoriev I.V."/>
            <person name="Debuchy R."/>
            <person name="Gladieux P."/>
            <person name="Thoren M.H."/>
            <person name="Johannesson H."/>
        </authorList>
    </citation>
    <scope>NUCLEOTIDE SEQUENCE</scope>
    <source>
        <strain evidence="6">CBS 123565</strain>
    </source>
</reference>
<keyword evidence="2" id="KW-0175">Coiled coil</keyword>
<feature type="coiled-coil region" evidence="2">
    <location>
        <begin position="123"/>
        <end position="176"/>
    </location>
</feature>
<dbReference type="GO" id="GO:0032185">
    <property type="term" value="P:septin cytoskeleton organization"/>
    <property type="evidence" value="ECO:0007669"/>
    <property type="project" value="TreeGrafter"/>
</dbReference>
<dbReference type="GO" id="GO:0005886">
    <property type="term" value="C:plasma membrane"/>
    <property type="evidence" value="ECO:0007669"/>
    <property type="project" value="TreeGrafter"/>
</dbReference>
<evidence type="ECO:0000313" key="6">
    <source>
        <dbReference type="EMBL" id="KAK4134502.1"/>
    </source>
</evidence>